<feature type="domain" description="DUF4873" evidence="2">
    <location>
        <begin position="24"/>
        <end position="114"/>
    </location>
</feature>
<protein>
    <submittedName>
        <fullName evidence="3">DUF4873 domain-containing protein</fullName>
    </submittedName>
</protein>
<proteinExistence type="predicted"/>
<name>A0ABW0EN29_9PSEU</name>
<sequence length="123" mass="13529">MTHDQADHLHGAGQATAHDHAHDEDGYTGQATLVVGERELPVQVELRGHFQPIDGYYRWYGRLQADPAVSELAGGRKTKAVLRTPGGEAPGELSDPDPWDRYRIMGTSRPPFAVQTTLDRADV</sequence>
<dbReference type="EMBL" id="JBHSKF010000003">
    <property type="protein sequence ID" value="MFC5287340.1"/>
    <property type="molecule type" value="Genomic_DNA"/>
</dbReference>
<evidence type="ECO:0000256" key="1">
    <source>
        <dbReference type="SAM" id="MobiDB-lite"/>
    </source>
</evidence>
<evidence type="ECO:0000313" key="3">
    <source>
        <dbReference type="EMBL" id="MFC5287340.1"/>
    </source>
</evidence>
<accession>A0ABW0EN29</accession>
<evidence type="ECO:0000313" key="4">
    <source>
        <dbReference type="Proteomes" id="UP001596157"/>
    </source>
</evidence>
<dbReference type="Proteomes" id="UP001596157">
    <property type="component" value="Unassembled WGS sequence"/>
</dbReference>
<feature type="compositionally biased region" description="Basic and acidic residues" evidence="1">
    <location>
        <begin position="1"/>
        <end position="10"/>
    </location>
</feature>
<dbReference type="Pfam" id="PF16170">
    <property type="entry name" value="DUF4873"/>
    <property type="match status" value="1"/>
</dbReference>
<dbReference type="InterPro" id="IPR032371">
    <property type="entry name" value="DUF4873"/>
</dbReference>
<gene>
    <name evidence="3" type="ORF">ACFPM7_09785</name>
</gene>
<evidence type="ECO:0000259" key="2">
    <source>
        <dbReference type="Pfam" id="PF16170"/>
    </source>
</evidence>
<dbReference type="RefSeq" id="WP_378246154.1">
    <property type="nucleotide sequence ID" value="NZ_JBHSKF010000003.1"/>
</dbReference>
<reference evidence="4" key="1">
    <citation type="journal article" date="2019" name="Int. J. Syst. Evol. Microbiol.">
        <title>The Global Catalogue of Microorganisms (GCM) 10K type strain sequencing project: providing services to taxonomists for standard genome sequencing and annotation.</title>
        <authorList>
            <consortium name="The Broad Institute Genomics Platform"/>
            <consortium name="The Broad Institute Genome Sequencing Center for Infectious Disease"/>
            <person name="Wu L."/>
            <person name="Ma J."/>
        </authorList>
    </citation>
    <scope>NUCLEOTIDE SEQUENCE [LARGE SCALE GENOMIC DNA]</scope>
    <source>
        <strain evidence="4">CCUG 59778</strain>
    </source>
</reference>
<comment type="caution">
    <text evidence="3">The sequence shown here is derived from an EMBL/GenBank/DDBJ whole genome shotgun (WGS) entry which is preliminary data.</text>
</comment>
<keyword evidence="4" id="KW-1185">Reference proteome</keyword>
<feature type="region of interest" description="Disordered" evidence="1">
    <location>
        <begin position="1"/>
        <end position="26"/>
    </location>
</feature>
<organism evidence="3 4">
    <name type="scientific">Actinokineospora guangxiensis</name>
    <dbReference type="NCBI Taxonomy" id="1490288"/>
    <lineage>
        <taxon>Bacteria</taxon>
        <taxon>Bacillati</taxon>
        <taxon>Actinomycetota</taxon>
        <taxon>Actinomycetes</taxon>
        <taxon>Pseudonocardiales</taxon>
        <taxon>Pseudonocardiaceae</taxon>
        <taxon>Actinokineospora</taxon>
    </lineage>
</organism>